<gene>
    <name evidence="1" type="ORF">L1987_05287</name>
</gene>
<sequence>MAPTCNAPCRTTAVARPAPTPQKPVDESNVGQKAAEVTPAPTIEPNIEKKEVGKDEDVPMTGVEGVKKKTSNSDKKNKKVVDGELDKSTKTILDKYKQTAGAFAMTLKASSVVNTIVVVVVGIMVGIYVSNLIKSWTKA</sequence>
<keyword evidence="2" id="KW-1185">Reference proteome</keyword>
<reference evidence="2" key="1">
    <citation type="journal article" date="2022" name="Mol. Ecol. Resour.">
        <title>The genomes of chicory, endive, great burdock and yacon provide insights into Asteraceae palaeo-polyploidization history and plant inulin production.</title>
        <authorList>
            <person name="Fan W."/>
            <person name="Wang S."/>
            <person name="Wang H."/>
            <person name="Wang A."/>
            <person name="Jiang F."/>
            <person name="Liu H."/>
            <person name="Zhao H."/>
            <person name="Xu D."/>
            <person name="Zhang Y."/>
        </authorList>
    </citation>
    <scope>NUCLEOTIDE SEQUENCE [LARGE SCALE GENOMIC DNA]</scope>
    <source>
        <strain evidence="2">cv. Yunnan</strain>
    </source>
</reference>
<reference evidence="1 2" key="2">
    <citation type="journal article" date="2022" name="Mol. Ecol. Resour.">
        <title>The genomes of chicory, endive, great burdock and yacon provide insights into Asteraceae paleo-polyploidization history and plant inulin production.</title>
        <authorList>
            <person name="Fan W."/>
            <person name="Wang S."/>
            <person name="Wang H."/>
            <person name="Wang A."/>
            <person name="Jiang F."/>
            <person name="Liu H."/>
            <person name="Zhao H."/>
            <person name="Xu D."/>
            <person name="Zhang Y."/>
        </authorList>
    </citation>
    <scope>NUCLEOTIDE SEQUENCE [LARGE SCALE GENOMIC DNA]</scope>
    <source>
        <strain evidence="2">cv. Yunnan</strain>
        <tissue evidence="1">Leaves</tissue>
    </source>
</reference>
<proteinExistence type="predicted"/>
<dbReference type="EMBL" id="CM042019">
    <property type="protein sequence ID" value="KAI3823842.1"/>
    <property type="molecule type" value="Genomic_DNA"/>
</dbReference>
<organism evidence="1 2">
    <name type="scientific">Smallanthus sonchifolius</name>
    <dbReference type="NCBI Taxonomy" id="185202"/>
    <lineage>
        <taxon>Eukaryota</taxon>
        <taxon>Viridiplantae</taxon>
        <taxon>Streptophyta</taxon>
        <taxon>Embryophyta</taxon>
        <taxon>Tracheophyta</taxon>
        <taxon>Spermatophyta</taxon>
        <taxon>Magnoliopsida</taxon>
        <taxon>eudicotyledons</taxon>
        <taxon>Gunneridae</taxon>
        <taxon>Pentapetalae</taxon>
        <taxon>asterids</taxon>
        <taxon>campanulids</taxon>
        <taxon>Asterales</taxon>
        <taxon>Asteraceae</taxon>
        <taxon>Asteroideae</taxon>
        <taxon>Heliantheae alliance</taxon>
        <taxon>Millerieae</taxon>
        <taxon>Smallanthus</taxon>
    </lineage>
</organism>
<dbReference type="Proteomes" id="UP001056120">
    <property type="component" value="Linkage Group LG02"/>
</dbReference>
<accession>A0ACB9JUX3</accession>
<protein>
    <submittedName>
        <fullName evidence="1">Uncharacterized protein</fullName>
    </submittedName>
</protein>
<name>A0ACB9JUX3_9ASTR</name>
<evidence type="ECO:0000313" key="1">
    <source>
        <dbReference type="EMBL" id="KAI3823842.1"/>
    </source>
</evidence>
<comment type="caution">
    <text evidence="1">The sequence shown here is derived from an EMBL/GenBank/DDBJ whole genome shotgun (WGS) entry which is preliminary data.</text>
</comment>
<evidence type="ECO:0000313" key="2">
    <source>
        <dbReference type="Proteomes" id="UP001056120"/>
    </source>
</evidence>